<comment type="caution">
    <text evidence="2">The sequence shown here is derived from an EMBL/GenBank/DDBJ whole genome shotgun (WGS) entry which is preliminary data.</text>
</comment>
<evidence type="ECO:0000313" key="2">
    <source>
        <dbReference type="EMBL" id="ERF61542.1"/>
    </source>
</evidence>
<evidence type="ECO:0008006" key="6">
    <source>
        <dbReference type="Google" id="ProtNLM"/>
    </source>
</evidence>
<gene>
    <name evidence="3" type="ORF">HMPREF0860_0003</name>
    <name evidence="2" type="ORF">HMPREF1325_2251</name>
</gene>
<sequence>MKKNLLVCCMLFAGVVMFAQRTGTFTPETSADNRGYDEKTTRIIIPENQHTTDDTAEVRIEYTPRYDEVRIYYTCMYVTYDKGQAMNTVLACLEDFMKANQYYHYKYLARDKEKYFKNERGYSCAQYMSYVKFTR</sequence>
<dbReference type="RefSeq" id="WP_021329419.1">
    <property type="nucleotide sequence ID" value="NZ_AUZJ01000009.1"/>
</dbReference>
<dbReference type="EMBL" id="AUZJ01000009">
    <property type="protein sequence ID" value="ERF61542.1"/>
    <property type="molecule type" value="Genomic_DNA"/>
</dbReference>
<feature type="signal peptide" evidence="1">
    <location>
        <begin position="1"/>
        <end position="19"/>
    </location>
</feature>
<dbReference type="PATRIC" id="fig|1125725.3.peg.316"/>
<organism evidence="2 4">
    <name type="scientific">Treponema socranskii subsp. socranskii VPI DR56BR1116 = ATCC 35536</name>
    <dbReference type="NCBI Taxonomy" id="1125725"/>
    <lineage>
        <taxon>Bacteria</taxon>
        <taxon>Pseudomonadati</taxon>
        <taxon>Spirochaetota</taxon>
        <taxon>Spirochaetia</taxon>
        <taxon>Spirochaetales</taxon>
        <taxon>Treponemataceae</taxon>
        <taxon>Treponema</taxon>
    </lineage>
</organism>
<evidence type="ECO:0000313" key="4">
    <source>
        <dbReference type="Proteomes" id="UP000016412"/>
    </source>
</evidence>
<dbReference type="Proteomes" id="UP000016412">
    <property type="component" value="Unassembled WGS sequence"/>
</dbReference>
<proteinExistence type="predicted"/>
<evidence type="ECO:0000313" key="5">
    <source>
        <dbReference type="Proteomes" id="UP000016646"/>
    </source>
</evidence>
<reference evidence="4 5" key="1">
    <citation type="submission" date="2013-08" db="EMBL/GenBank/DDBJ databases">
        <authorList>
            <person name="Durkin A.S."/>
            <person name="Haft D.R."/>
            <person name="McCorrison J."/>
            <person name="Torralba M."/>
            <person name="Gillis M."/>
            <person name="Haft D.H."/>
            <person name="Methe B."/>
            <person name="Sutton G."/>
            <person name="Nelson K.E."/>
        </authorList>
    </citation>
    <scope>NUCLEOTIDE SEQUENCE [LARGE SCALE GENOMIC DNA]</scope>
    <source>
        <strain evidence="3 5">ATCC 35536</strain>
        <strain evidence="2 4">VPI DR56BR1116</strain>
    </source>
</reference>
<keyword evidence="1" id="KW-0732">Signal</keyword>
<feature type="chain" id="PRO_5004610982" description="Lipoprotein" evidence="1">
    <location>
        <begin position="20"/>
        <end position="135"/>
    </location>
</feature>
<protein>
    <recommendedName>
        <fullName evidence="6">Lipoprotein</fullName>
    </recommendedName>
</protein>
<keyword evidence="5" id="KW-1185">Reference proteome</keyword>
<evidence type="ECO:0000256" key="1">
    <source>
        <dbReference type="SAM" id="SignalP"/>
    </source>
</evidence>
<dbReference type="Proteomes" id="UP000016646">
    <property type="component" value="Unassembled WGS sequence"/>
</dbReference>
<accession>U1FBJ3</accession>
<dbReference type="AlphaFoldDB" id="U1FBJ3"/>
<dbReference type="OrthoDB" id="360157at2"/>
<dbReference type="eggNOG" id="ENOG5031DF8">
    <property type="taxonomic scope" value="Bacteria"/>
</dbReference>
<dbReference type="EMBL" id="AVQI01000052">
    <property type="protein sequence ID" value="ERK02138.1"/>
    <property type="molecule type" value="Genomic_DNA"/>
</dbReference>
<dbReference type="STRING" id="1125725.HMPREF1325_2251"/>
<evidence type="ECO:0000313" key="3">
    <source>
        <dbReference type="EMBL" id="ERK02138.1"/>
    </source>
</evidence>
<name>U1FBJ3_TRESO</name>